<reference evidence="4" key="1">
    <citation type="submission" date="2017-01" db="EMBL/GenBank/DDBJ databases">
        <authorList>
            <person name="Varghese N."/>
            <person name="Submissions S."/>
        </authorList>
    </citation>
    <scope>NUCLEOTIDE SEQUENCE [LARGE SCALE GENOMIC DNA]</scope>
    <source>
        <strain evidence="4">DSM 23145</strain>
    </source>
</reference>
<dbReference type="InterPro" id="IPR012336">
    <property type="entry name" value="Thioredoxin-like_fold"/>
</dbReference>
<evidence type="ECO:0000313" key="4">
    <source>
        <dbReference type="Proteomes" id="UP000185839"/>
    </source>
</evidence>
<dbReference type="SUPFAM" id="SSF52833">
    <property type="entry name" value="Thioredoxin-like"/>
    <property type="match status" value="1"/>
</dbReference>
<dbReference type="AlphaFoldDB" id="A0A1N7K6M0"/>
<evidence type="ECO:0000256" key="1">
    <source>
        <dbReference type="ARBA" id="ARBA00023284"/>
    </source>
</evidence>
<dbReference type="GO" id="GO:0045454">
    <property type="term" value="P:cell redox homeostasis"/>
    <property type="evidence" value="ECO:0007669"/>
    <property type="project" value="TreeGrafter"/>
</dbReference>
<dbReference type="InterPro" id="IPR036249">
    <property type="entry name" value="Thioredoxin-like_sf"/>
</dbReference>
<dbReference type="InterPro" id="IPR013766">
    <property type="entry name" value="Thioredoxin_domain"/>
</dbReference>
<dbReference type="GO" id="GO:0015035">
    <property type="term" value="F:protein-disulfide reductase activity"/>
    <property type="evidence" value="ECO:0007669"/>
    <property type="project" value="TreeGrafter"/>
</dbReference>
<dbReference type="PROSITE" id="PS51352">
    <property type="entry name" value="THIOREDOXIN_2"/>
    <property type="match status" value="1"/>
</dbReference>
<accession>A0A1N7K6M0</accession>
<feature type="domain" description="Thioredoxin" evidence="2">
    <location>
        <begin position="3"/>
        <end position="160"/>
    </location>
</feature>
<dbReference type="Pfam" id="PF13098">
    <property type="entry name" value="Thioredoxin_2"/>
    <property type="match status" value="1"/>
</dbReference>
<dbReference type="InterPro" id="IPR017937">
    <property type="entry name" value="Thioredoxin_CS"/>
</dbReference>
<proteinExistence type="predicted"/>
<organism evidence="3 4">
    <name type="scientific">Kaistella chaponensis</name>
    <dbReference type="NCBI Taxonomy" id="713588"/>
    <lineage>
        <taxon>Bacteria</taxon>
        <taxon>Pseudomonadati</taxon>
        <taxon>Bacteroidota</taxon>
        <taxon>Flavobacteriia</taxon>
        <taxon>Flavobacteriales</taxon>
        <taxon>Weeksellaceae</taxon>
        <taxon>Chryseobacterium group</taxon>
        <taxon>Kaistella</taxon>
    </lineage>
</organism>
<protein>
    <submittedName>
        <fullName evidence="3">Thioredoxin-like domain-containing protein</fullName>
    </submittedName>
</protein>
<gene>
    <name evidence="3" type="ORF">SAMN05421789_10344</name>
</gene>
<dbReference type="PANTHER" id="PTHR32234:SF0">
    <property type="entry name" value="THIOL:DISULFIDE INTERCHANGE PROTEIN DSBD"/>
    <property type="match status" value="1"/>
</dbReference>
<dbReference type="EMBL" id="FTOI01000003">
    <property type="protein sequence ID" value="SIS57210.1"/>
    <property type="molecule type" value="Genomic_DNA"/>
</dbReference>
<keyword evidence="4" id="KW-1185">Reference proteome</keyword>
<dbReference type="PROSITE" id="PS00194">
    <property type="entry name" value="THIOREDOXIN_1"/>
    <property type="match status" value="1"/>
</dbReference>
<keyword evidence="1" id="KW-0676">Redox-active center</keyword>
<dbReference type="STRING" id="713588.SAMN05421789_10344"/>
<evidence type="ECO:0000313" key="3">
    <source>
        <dbReference type="EMBL" id="SIS57210.1"/>
    </source>
</evidence>
<dbReference type="PANTHER" id="PTHR32234">
    <property type="entry name" value="THIOL:DISULFIDE INTERCHANGE PROTEIN DSBD"/>
    <property type="match status" value="1"/>
</dbReference>
<dbReference type="Proteomes" id="UP000185839">
    <property type="component" value="Unassembled WGS sequence"/>
</dbReference>
<sequence length="185" mass="21463">MNLVIKHAMKKITLLLSLLITVLGFAQVNWMTLEQAVNAQKTTPKKIMIDFYADWCAPCKIMEKNTYNHPVIAKYLNENYYPVKFNAEGKESIELFGRTFNNVGFKEGKTKNSLHELTKYMNVNAIPSIVFLDEKSNPITILQGALTAKELEPYIPFIANDEYKKIDTREKWENYQKKFKSNIKD</sequence>
<name>A0A1N7K6M0_9FLAO</name>
<dbReference type="Gene3D" id="3.40.30.10">
    <property type="entry name" value="Glutaredoxin"/>
    <property type="match status" value="1"/>
</dbReference>
<evidence type="ECO:0000259" key="2">
    <source>
        <dbReference type="PROSITE" id="PS51352"/>
    </source>
</evidence>